<dbReference type="RefSeq" id="XP_060037563.1">
    <property type="nucleotide sequence ID" value="XM_060181580.1"/>
</dbReference>
<dbReference type="InterPro" id="IPR036051">
    <property type="entry name" value="KRAB_dom_sf"/>
</dbReference>
<dbReference type="GO" id="GO:0006355">
    <property type="term" value="P:regulation of DNA-templated transcription"/>
    <property type="evidence" value="ECO:0007669"/>
    <property type="project" value="InterPro"/>
</dbReference>
<keyword evidence="4 7" id="KW-0863">Zinc-finger</keyword>
<evidence type="ECO:0000256" key="5">
    <source>
        <dbReference type="ARBA" id="ARBA00022833"/>
    </source>
</evidence>
<dbReference type="InterPro" id="IPR001909">
    <property type="entry name" value="KRAB"/>
</dbReference>
<dbReference type="PANTHER" id="PTHR16515">
    <property type="entry name" value="PR DOMAIN ZINC FINGER PROTEIN"/>
    <property type="match status" value="1"/>
</dbReference>
<protein>
    <submittedName>
        <fullName evidence="11 12">Zinc finger protein 33B-like</fullName>
    </submittedName>
</protein>
<dbReference type="Pfam" id="PF00096">
    <property type="entry name" value="zf-C2H2"/>
    <property type="match status" value="10"/>
</dbReference>
<evidence type="ECO:0000256" key="7">
    <source>
        <dbReference type="PROSITE-ProRule" id="PRU00042"/>
    </source>
</evidence>
<evidence type="ECO:0000256" key="1">
    <source>
        <dbReference type="ARBA" id="ARBA00004123"/>
    </source>
</evidence>
<comment type="subcellular location">
    <subcellularLocation>
        <location evidence="1">Nucleus</location>
    </subcellularLocation>
</comment>
<evidence type="ECO:0000256" key="6">
    <source>
        <dbReference type="ARBA" id="ARBA00023242"/>
    </source>
</evidence>
<evidence type="ECO:0000256" key="3">
    <source>
        <dbReference type="ARBA" id="ARBA00022737"/>
    </source>
</evidence>
<dbReference type="Gene3D" id="3.30.160.60">
    <property type="entry name" value="Classic Zinc Finger"/>
    <property type="match status" value="11"/>
</dbReference>
<name>A0A1S2ZV23_ERIEU</name>
<dbReference type="Pfam" id="PF01352">
    <property type="entry name" value="KRAB"/>
    <property type="match status" value="1"/>
</dbReference>
<reference evidence="11 12" key="1">
    <citation type="submission" date="2025-05" db="UniProtKB">
        <authorList>
            <consortium name="RefSeq"/>
        </authorList>
    </citation>
    <scope>IDENTIFICATION</scope>
</reference>
<gene>
    <name evidence="11 12 13 14" type="primary">LOC103115234</name>
</gene>
<evidence type="ECO:0000313" key="14">
    <source>
        <dbReference type="RefSeq" id="XP_060037564.1"/>
    </source>
</evidence>
<feature type="domain" description="C2H2-type" evidence="8">
    <location>
        <begin position="410"/>
        <end position="437"/>
    </location>
</feature>
<accession>A0A1S2ZV23</accession>
<dbReference type="InterPro" id="IPR013087">
    <property type="entry name" value="Znf_C2H2_type"/>
</dbReference>
<keyword evidence="2" id="KW-0479">Metal-binding</keyword>
<feature type="domain" description="C2H2-type" evidence="8">
    <location>
        <begin position="662"/>
        <end position="691"/>
    </location>
</feature>
<feature type="domain" description="C2H2-type" evidence="8">
    <location>
        <begin position="494"/>
        <end position="521"/>
    </location>
</feature>
<feature type="domain" description="KRAB" evidence="9">
    <location>
        <begin position="2"/>
        <end position="73"/>
    </location>
</feature>
<dbReference type="FunCoup" id="A0A1S2ZV23">
    <property type="interactions" value="746"/>
</dbReference>
<feature type="domain" description="C2H2-type" evidence="8">
    <location>
        <begin position="301"/>
        <end position="328"/>
    </location>
</feature>
<dbReference type="GO" id="GO:0008270">
    <property type="term" value="F:zinc ion binding"/>
    <property type="evidence" value="ECO:0007669"/>
    <property type="project" value="UniProtKB-KW"/>
</dbReference>
<dbReference type="GO" id="GO:0005634">
    <property type="term" value="C:nucleus"/>
    <property type="evidence" value="ECO:0007669"/>
    <property type="project" value="UniProtKB-SubCell"/>
</dbReference>
<keyword evidence="3" id="KW-0677">Repeat</keyword>
<dbReference type="CDD" id="cd07765">
    <property type="entry name" value="KRAB_A-box"/>
    <property type="match status" value="1"/>
</dbReference>
<dbReference type="InParanoid" id="A0A1S2ZV23"/>
<dbReference type="SUPFAM" id="SSF57667">
    <property type="entry name" value="beta-beta-alpha zinc fingers"/>
    <property type="match status" value="6"/>
</dbReference>
<dbReference type="SUPFAM" id="SSF109640">
    <property type="entry name" value="KRAB domain (Kruppel-associated box)"/>
    <property type="match status" value="1"/>
</dbReference>
<dbReference type="RefSeq" id="XP_007525045.2">
    <property type="nucleotide sequence ID" value="XM_007524983.3"/>
</dbReference>
<organism evidence="10 11">
    <name type="scientific">Erinaceus europaeus</name>
    <name type="common">Western European hedgehog</name>
    <dbReference type="NCBI Taxonomy" id="9365"/>
    <lineage>
        <taxon>Eukaryota</taxon>
        <taxon>Metazoa</taxon>
        <taxon>Chordata</taxon>
        <taxon>Craniata</taxon>
        <taxon>Vertebrata</taxon>
        <taxon>Euteleostomi</taxon>
        <taxon>Mammalia</taxon>
        <taxon>Eutheria</taxon>
        <taxon>Laurasiatheria</taxon>
        <taxon>Eulipotyphla</taxon>
        <taxon>Erinaceidae</taxon>
        <taxon>Erinaceinae</taxon>
        <taxon>Erinaceus</taxon>
    </lineage>
</organism>
<dbReference type="GeneID" id="103115234"/>
<dbReference type="PANTHER" id="PTHR16515:SF57">
    <property type="entry name" value="ZINC FINGER PROTEIN 154-LIKE"/>
    <property type="match status" value="1"/>
</dbReference>
<dbReference type="SMART" id="SM00355">
    <property type="entry name" value="ZnF_C2H2"/>
    <property type="match status" value="12"/>
</dbReference>
<dbReference type="Proteomes" id="UP001652624">
    <property type="component" value="Chromosome 23"/>
</dbReference>
<feature type="domain" description="C2H2-type" evidence="8">
    <location>
        <begin position="606"/>
        <end position="633"/>
    </location>
</feature>
<proteinExistence type="predicted"/>
<dbReference type="OrthoDB" id="6077919at2759"/>
<dbReference type="PROSITE" id="PS00028">
    <property type="entry name" value="ZINC_FINGER_C2H2_1"/>
    <property type="match status" value="12"/>
</dbReference>
<dbReference type="RefSeq" id="XP_060037564.1">
    <property type="nucleotide sequence ID" value="XM_060181581.1"/>
</dbReference>
<evidence type="ECO:0000313" key="12">
    <source>
        <dbReference type="RefSeq" id="XP_060037562.1"/>
    </source>
</evidence>
<dbReference type="AlphaFoldDB" id="A0A1S2ZV23"/>
<evidence type="ECO:0000256" key="2">
    <source>
        <dbReference type="ARBA" id="ARBA00022723"/>
    </source>
</evidence>
<feature type="domain" description="C2H2-type" evidence="8">
    <location>
        <begin position="466"/>
        <end position="493"/>
    </location>
</feature>
<dbReference type="PROSITE" id="PS50805">
    <property type="entry name" value="KRAB"/>
    <property type="match status" value="1"/>
</dbReference>
<evidence type="ECO:0000256" key="4">
    <source>
        <dbReference type="ARBA" id="ARBA00022771"/>
    </source>
</evidence>
<dbReference type="eggNOG" id="KOG1721">
    <property type="taxonomic scope" value="Eukaryota"/>
</dbReference>
<feature type="domain" description="C2H2-type" evidence="8">
    <location>
        <begin position="634"/>
        <end position="661"/>
    </location>
</feature>
<evidence type="ECO:0000259" key="9">
    <source>
        <dbReference type="PROSITE" id="PS50805"/>
    </source>
</evidence>
<keyword evidence="5" id="KW-0862">Zinc</keyword>
<evidence type="ECO:0000313" key="10">
    <source>
        <dbReference type="Proteomes" id="UP001652624"/>
    </source>
</evidence>
<feature type="domain" description="C2H2-type" evidence="8">
    <location>
        <begin position="522"/>
        <end position="549"/>
    </location>
</feature>
<feature type="domain" description="C2H2-type" evidence="8">
    <location>
        <begin position="438"/>
        <end position="465"/>
    </location>
</feature>
<feature type="domain" description="C2H2-type" evidence="8">
    <location>
        <begin position="578"/>
        <end position="605"/>
    </location>
</feature>
<dbReference type="SMART" id="SM00349">
    <property type="entry name" value="KRAB"/>
    <property type="match status" value="1"/>
</dbReference>
<evidence type="ECO:0000259" key="8">
    <source>
        <dbReference type="PROSITE" id="PS50157"/>
    </source>
</evidence>
<evidence type="ECO:0000313" key="11">
    <source>
        <dbReference type="RefSeq" id="XP_007525045.2"/>
    </source>
</evidence>
<feature type="domain" description="C2H2-type" evidence="8">
    <location>
        <begin position="550"/>
        <end position="577"/>
    </location>
</feature>
<keyword evidence="6" id="KW-0539">Nucleus</keyword>
<sequence>MVSFEDVTVTFSSEEWQNLDGAQRSLYMDVMLETYSSLVSLGPSLTKPVVIIKLEEGTESQLVEEPPSQSLSDALPVDGLAKKDQKSQDRPLCPVVTTTTIKTTPDKTLAEEKDDLGKTFNLISAYVSDLFLSNGNSSAMGPDGSRLWENVPYDGSAEEDPQENTPAAHPFICPEPPACPQPTPAPKRPPRLSERWPAFPTEAAPKAHGRALTGESGRTLKDYRDAAADQPLLLPTNPAKRTRLGETECRYSEWGETFLESSERWNLFQDLEGAEQKWNPGRNVLNKKRHLPRSQLAGETLECNVCTKTLSKMSSLAEHQVTHTHTHTHAMANSYPFPTAYDNSAAFFSRYPAFEYNDYLKPYLVGPGLFVSQKSRPGAKPYECQECGKAFSQKTSLIVHQRTHTGERPYQCRECGKTFAQQAGLIVHLRSHTGERPYGCKVCGKSFSQKSGLTVHLRSHTGERPYGCLECGKSFSQKAGLVVHLRSHTGERPYGCLECGKSFSQKAGLIVHRRIHTGEKLFECRECKESFSQKAGLLVHQRVHTGEKPYQCAECSQAFSQKIVLVVHQRIHSGDKHYACPVCGKIFFQKKGFNRHQKIHTGERPHRCAECPKTFIQKYDLTRHQKTHLGAKLFQCVECTRTFTQKIGLTRHQRTHAGDKAYECDQCGSTYSHESILMEHRRITAHAPGLPGLDPGLQTSLMFVAPTADGCPVVTVKGE</sequence>
<dbReference type="InterPro" id="IPR050331">
    <property type="entry name" value="Zinc_finger"/>
</dbReference>
<dbReference type="RefSeq" id="XP_060037562.1">
    <property type="nucleotide sequence ID" value="XM_060181579.1"/>
</dbReference>
<dbReference type="InterPro" id="IPR036236">
    <property type="entry name" value="Znf_C2H2_sf"/>
</dbReference>
<dbReference type="PROSITE" id="PS50157">
    <property type="entry name" value="ZINC_FINGER_C2H2_2"/>
    <property type="match status" value="12"/>
</dbReference>
<evidence type="ECO:0000313" key="13">
    <source>
        <dbReference type="RefSeq" id="XP_060037563.1"/>
    </source>
</evidence>
<feature type="domain" description="C2H2-type" evidence="8">
    <location>
        <begin position="382"/>
        <end position="409"/>
    </location>
</feature>
<dbReference type="Gene3D" id="6.10.140.140">
    <property type="match status" value="1"/>
</dbReference>
<keyword evidence="10" id="KW-1185">Reference proteome</keyword>